<keyword evidence="1" id="KW-0472">Membrane</keyword>
<name>A0A0C9XNC2_9AGAM</name>
<feature type="transmembrane region" description="Helical" evidence="1">
    <location>
        <begin position="110"/>
        <end position="133"/>
    </location>
</feature>
<evidence type="ECO:0000313" key="3">
    <source>
        <dbReference type="Proteomes" id="UP000054018"/>
    </source>
</evidence>
<gene>
    <name evidence="2" type="ORF">PISMIDRAFT_370942</name>
</gene>
<keyword evidence="1" id="KW-0812">Transmembrane</keyword>
<dbReference type="EMBL" id="KN833966">
    <property type="protein sequence ID" value="KIK13935.1"/>
    <property type="molecule type" value="Genomic_DNA"/>
</dbReference>
<proteinExistence type="predicted"/>
<dbReference type="Proteomes" id="UP000054018">
    <property type="component" value="Unassembled WGS sequence"/>
</dbReference>
<keyword evidence="3" id="KW-1185">Reference proteome</keyword>
<reference evidence="2 3" key="1">
    <citation type="submission" date="2014-04" db="EMBL/GenBank/DDBJ databases">
        <authorList>
            <consortium name="DOE Joint Genome Institute"/>
            <person name="Kuo A."/>
            <person name="Kohler A."/>
            <person name="Costa M.D."/>
            <person name="Nagy L.G."/>
            <person name="Floudas D."/>
            <person name="Copeland A."/>
            <person name="Barry K.W."/>
            <person name="Cichocki N."/>
            <person name="Veneault-Fourrey C."/>
            <person name="LaButti K."/>
            <person name="Lindquist E.A."/>
            <person name="Lipzen A."/>
            <person name="Lundell T."/>
            <person name="Morin E."/>
            <person name="Murat C."/>
            <person name="Sun H."/>
            <person name="Tunlid A."/>
            <person name="Henrissat B."/>
            <person name="Grigoriev I.V."/>
            <person name="Hibbett D.S."/>
            <person name="Martin F."/>
            <person name="Nordberg H.P."/>
            <person name="Cantor M.N."/>
            <person name="Hua S.X."/>
        </authorList>
    </citation>
    <scope>NUCLEOTIDE SEQUENCE [LARGE SCALE GENOMIC DNA]</scope>
    <source>
        <strain evidence="2 3">441</strain>
    </source>
</reference>
<sequence>MHFHTSAKPPCLSGYRCLLTTDPVRSGGFLLNGTLLHVQDGFPPLADIGFVPVLLVASFAECHSASWPRYPRFVPSVEWEDHLHDQPLSSTTEASALRVTWLDFGLAERLAGLSIILALSYLLICSASFLILVRHRWMDP</sequence>
<protein>
    <submittedName>
        <fullName evidence="2">Unplaced genomic scaffold scaffold_282, whole genome shotgun sequence</fullName>
    </submittedName>
</protein>
<organism evidence="2 3">
    <name type="scientific">Pisolithus microcarpus 441</name>
    <dbReference type="NCBI Taxonomy" id="765257"/>
    <lineage>
        <taxon>Eukaryota</taxon>
        <taxon>Fungi</taxon>
        <taxon>Dikarya</taxon>
        <taxon>Basidiomycota</taxon>
        <taxon>Agaricomycotina</taxon>
        <taxon>Agaricomycetes</taxon>
        <taxon>Agaricomycetidae</taxon>
        <taxon>Boletales</taxon>
        <taxon>Sclerodermatineae</taxon>
        <taxon>Pisolithaceae</taxon>
        <taxon>Pisolithus</taxon>
    </lineage>
</organism>
<keyword evidence="1" id="KW-1133">Transmembrane helix</keyword>
<evidence type="ECO:0000313" key="2">
    <source>
        <dbReference type="EMBL" id="KIK13935.1"/>
    </source>
</evidence>
<accession>A0A0C9XNC2</accession>
<dbReference type="AlphaFoldDB" id="A0A0C9XNC2"/>
<reference evidence="3" key="2">
    <citation type="submission" date="2015-01" db="EMBL/GenBank/DDBJ databases">
        <title>Evolutionary Origins and Diversification of the Mycorrhizal Mutualists.</title>
        <authorList>
            <consortium name="DOE Joint Genome Institute"/>
            <consortium name="Mycorrhizal Genomics Consortium"/>
            <person name="Kohler A."/>
            <person name="Kuo A."/>
            <person name="Nagy L.G."/>
            <person name="Floudas D."/>
            <person name="Copeland A."/>
            <person name="Barry K.W."/>
            <person name="Cichocki N."/>
            <person name="Veneault-Fourrey C."/>
            <person name="LaButti K."/>
            <person name="Lindquist E.A."/>
            <person name="Lipzen A."/>
            <person name="Lundell T."/>
            <person name="Morin E."/>
            <person name="Murat C."/>
            <person name="Riley R."/>
            <person name="Ohm R."/>
            <person name="Sun H."/>
            <person name="Tunlid A."/>
            <person name="Henrissat B."/>
            <person name="Grigoriev I.V."/>
            <person name="Hibbett D.S."/>
            <person name="Martin F."/>
        </authorList>
    </citation>
    <scope>NUCLEOTIDE SEQUENCE [LARGE SCALE GENOMIC DNA]</scope>
    <source>
        <strain evidence="3">441</strain>
    </source>
</reference>
<dbReference type="HOGENOM" id="CLU_1835924_0_0_1"/>
<evidence type="ECO:0000256" key="1">
    <source>
        <dbReference type="SAM" id="Phobius"/>
    </source>
</evidence>